<dbReference type="GO" id="GO:0052913">
    <property type="term" value="F:16S rRNA (guanine(966)-N(2))-methyltransferase activity"/>
    <property type="evidence" value="ECO:0007669"/>
    <property type="project" value="UniProtKB-EC"/>
</dbReference>
<evidence type="ECO:0000313" key="5">
    <source>
        <dbReference type="Proteomes" id="UP001207626"/>
    </source>
</evidence>
<keyword evidence="2 4" id="KW-0808">Transferase</keyword>
<protein>
    <submittedName>
        <fullName evidence="4">16S rRNA (Guanine(966)-N(2))-methyltransferase RsmD</fullName>
        <ecNumber evidence="4">2.1.1.171</ecNumber>
    </submittedName>
</protein>
<evidence type="ECO:0000256" key="3">
    <source>
        <dbReference type="SAM" id="MobiDB-lite"/>
    </source>
</evidence>
<dbReference type="EMBL" id="JAMDLW010000001">
    <property type="protein sequence ID" value="MCY9518301.1"/>
    <property type="molecule type" value="Genomic_DNA"/>
</dbReference>
<feature type="region of interest" description="Disordered" evidence="3">
    <location>
        <begin position="1"/>
        <end position="21"/>
    </location>
</feature>
<dbReference type="NCBIfam" id="TIGR00095">
    <property type="entry name" value="16S rRNA (guanine(966)-N(2))-methyltransferase RsmD"/>
    <property type="match status" value="1"/>
</dbReference>
<gene>
    <name evidence="4" type="primary">rsmD</name>
    <name evidence="4" type="ORF">M5X09_01285</name>
</gene>
<dbReference type="Pfam" id="PF03602">
    <property type="entry name" value="Cons_hypoth95"/>
    <property type="match status" value="1"/>
</dbReference>
<proteinExistence type="predicted"/>
<evidence type="ECO:0000313" key="4">
    <source>
        <dbReference type="EMBL" id="MCY9518301.1"/>
    </source>
</evidence>
<dbReference type="Proteomes" id="UP001207626">
    <property type="component" value="Unassembled WGS sequence"/>
</dbReference>
<comment type="caution">
    <text evidence="4">The sequence shown here is derived from an EMBL/GenBank/DDBJ whole genome shotgun (WGS) entry which is preliminary data.</text>
</comment>
<keyword evidence="5" id="KW-1185">Reference proteome</keyword>
<organism evidence="4 5">
    <name type="scientific">Paenibacillus apiarius</name>
    <dbReference type="NCBI Taxonomy" id="46240"/>
    <lineage>
        <taxon>Bacteria</taxon>
        <taxon>Bacillati</taxon>
        <taxon>Bacillota</taxon>
        <taxon>Bacilli</taxon>
        <taxon>Bacillales</taxon>
        <taxon>Paenibacillaceae</taxon>
        <taxon>Paenibacillus</taxon>
    </lineage>
</organism>
<dbReference type="PIRSF" id="PIRSF004553">
    <property type="entry name" value="CHP00095"/>
    <property type="match status" value="1"/>
</dbReference>
<sequence>MRVISGTARGRSLKPVPGMGTRPTTDKVKEALFSMIGPYFDGGRALDLFAGTGGLGIEAVSRGAEMAIFVDKDPKAVEVVQHNVEAAGMKERCEVYRNDARRAIKALTKRGMQFQLIFLDPPYRLKDADELLMSMWNGGLIGRDATIVVEHDARHQYPSSIGPLYVWKLADYGEIALTMYKVSDEVPNAPQLPRRIKEQ</sequence>
<evidence type="ECO:0000256" key="2">
    <source>
        <dbReference type="ARBA" id="ARBA00022679"/>
    </source>
</evidence>
<dbReference type="RefSeq" id="WP_087432778.1">
    <property type="nucleotide sequence ID" value="NZ_JAMDLV010000108.1"/>
</dbReference>
<dbReference type="PANTHER" id="PTHR43542">
    <property type="entry name" value="METHYLTRANSFERASE"/>
    <property type="match status" value="1"/>
</dbReference>
<keyword evidence="1 4" id="KW-0489">Methyltransferase</keyword>
<dbReference type="InterPro" id="IPR029063">
    <property type="entry name" value="SAM-dependent_MTases_sf"/>
</dbReference>
<dbReference type="SUPFAM" id="SSF53335">
    <property type="entry name" value="S-adenosyl-L-methionine-dependent methyltransferases"/>
    <property type="match status" value="1"/>
</dbReference>
<reference evidence="4 5" key="1">
    <citation type="submission" date="2022-05" db="EMBL/GenBank/DDBJ databases">
        <title>Genome Sequencing of Bee-Associated Microbes.</title>
        <authorList>
            <person name="Dunlap C."/>
        </authorList>
    </citation>
    <scope>NUCLEOTIDE SEQUENCE [LARGE SCALE GENOMIC DNA]</scope>
    <source>
        <strain evidence="4 5">NRRL NRS-1438</strain>
    </source>
</reference>
<dbReference type="InterPro" id="IPR002052">
    <property type="entry name" value="DNA_methylase_N6_adenine_CS"/>
</dbReference>
<dbReference type="PROSITE" id="PS00092">
    <property type="entry name" value="N6_MTASE"/>
    <property type="match status" value="1"/>
</dbReference>
<dbReference type="Gene3D" id="3.40.50.150">
    <property type="entry name" value="Vaccinia Virus protein VP39"/>
    <property type="match status" value="1"/>
</dbReference>
<accession>A0ABT4DLR5</accession>
<evidence type="ECO:0000256" key="1">
    <source>
        <dbReference type="ARBA" id="ARBA00022603"/>
    </source>
</evidence>
<name>A0ABT4DLR5_9BACL</name>
<dbReference type="CDD" id="cd02440">
    <property type="entry name" value="AdoMet_MTases"/>
    <property type="match status" value="1"/>
</dbReference>
<dbReference type="PANTHER" id="PTHR43542:SF1">
    <property type="entry name" value="METHYLTRANSFERASE"/>
    <property type="match status" value="1"/>
</dbReference>
<dbReference type="EC" id="2.1.1.171" evidence="4"/>
<dbReference type="InterPro" id="IPR004398">
    <property type="entry name" value="RNA_MeTrfase_RsmD"/>
</dbReference>